<keyword evidence="1" id="KW-0732">Signal</keyword>
<proteinExistence type="predicted"/>
<feature type="signal peptide" evidence="1">
    <location>
        <begin position="1"/>
        <end position="27"/>
    </location>
</feature>
<reference evidence="2 3" key="1">
    <citation type="journal article" date="2019" name="Int. J. Syst. Evol. Microbiol.">
        <title>The Global Catalogue of Microorganisms (GCM) 10K type strain sequencing project: providing services to taxonomists for standard genome sequencing and annotation.</title>
        <authorList>
            <consortium name="The Broad Institute Genomics Platform"/>
            <consortium name="The Broad Institute Genome Sequencing Center for Infectious Disease"/>
            <person name="Wu L."/>
            <person name="Ma J."/>
        </authorList>
    </citation>
    <scope>NUCLEOTIDE SEQUENCE [LARGE SCALE GENOMIC DNA]</scope>
    <source>
        <strain evidence="2 3">JCM 4542</strain>
    </source>
</reference>
<dbReference type="EMBL" id="BAAASL010000034">
    <property type="protein sequence ID" value="GAA2725996.1"/>
    <property type="molecule type" value="Genomic_DNA"/>
</dbReference>
<evidence type="ECO:0000256" key="1">
    <source>
        <dbReference type="SAM" id="SignalP"/>
    </source>
</evidence>
<dbReference type="Proteomes" id="UP001500886">
    <property type="component" value="Unassembled WGS sequence"/>
</dbReference>
<organism evidence="2 3">
    <name type="scientific">Streptomyces luteosporeus</name>
    <dbReference type="NCBI Taxonomy" id="173856"/>
    <lineage>
        <taxon>Bacteria</taxon>
        <taxon>Bacillati</taxon>
        <taxon>Actinomycetota</taxon>
        <taxon>Actinomycetes</taxon>
        <taxon>Kitasatosporales</taxon>
        <taxon>Streptomycetaceae</taxon>
        <taxon>Streptomyces</taxon>
    </lineage>
</organism>
<gene>
    <name evidence="2" type="ORF">GCM10010315_59230</name>
</gene>
<evidence type="ECO:0008006" key="4">
    <source>
        <dbReference type="Google" id="ProtNLM"/>
    </source>
</evidence>
<comment type="caution">
    <text evidence="2">The sequence shown here is derived from an EMBL/GenBank/DDBJ whole genome shotgun (WGS) entry which is preliminary data.</text>
</comment>
<accession>A0ABN3U819</accession>
<keyword evidence="3" id="KW-1185">Reference proteome</keyword>
<evidence type="ECO:0000313" key="3">
    <source>
        <dbReference type="Proteomes" id="UP001500886"/>
    </source>
</evidence>
<protein>
    <recommendedName>
        <fullName evidence="4">Secreted protein</fullName>
    </recommendedName>
</protein>
<feature type="chain" id="PRO_5046104322" description="Secreted protein" evidence="1">
    <location>
        <begin position="28"/>
        <end position="86"/>
    </location>
</feature>
<evidence type="ECO:0000313" key="2">
    <source>
        <dbReference type="EMBL" id="GAA2725996.1"/>
    </source>
</evidence>
<sequence>MRRTPRVLIAAVLITLLAFVLAAPSQAASIDVDSGVAGGIVGLNIGSINALNNLLANSNFLNYLSVLNNLLADTHISAALAGLATG</sequence>
<dbReference type="RefSeq" id="WP_344439905.1">
    <property type="nucleotide sequence ID" value="NZ_BAAASL010000034.1"/>
</dbReference>
<name>A0ABN3U819_9ACTN</name>